<name>A0AAD2CWJ4_EUPCR</name>
<dbReference type="AlphaFoldDB" id="A0AAD2CWJ4"/>
<accession>A0AAD2CWJ4</accession>
<sequence length="333" mass="38695">MSEADAVKTPVRNAQDLVERIGNDTHYEIPDNSSIERTNLNGNTCERRSVQEWNESPIQDTKQTPLRKKAAKKRKNKMSNYGILPRMTPSKILESATKPVLSHTKSTRSPLNGKKTSNIDRASLKDEKRDLEKVFSDDPKLDDYEQLAFSAGSDHENRTEQNYYQPKDSVMSNYDMIKQVDQGKEDIRQKKQRLKDLEEEILHISEKMTSYQNETDLIIDELRERIAQREEVNLKIKEEPMFYTMNGNQEFMQQDVYSTSDELISLLKGGMEGKNKKFFESCKTDLRQWKELVGEEIKAFNQFLQKKHKVLTKDMADEISTFTPVLSGKFDSF</sequence>
<evidence type="ECO:0000256" key="1">
    <source>
        <dbReference type="SAM" id="Coils"/>
    </source>
</evidence>
<organism evidence="3 4">
    <name type="scientific">Euplotes crassus</name>
    <dbReference type="NCBI Taxonomy" id="5936"/>
    <lineage>
        <taxon>Eukaryota</taxon>
        <taxon>Sar</taxon>
        <taxon>Alveolata</taxon>
        <taxon>Ciliophora</taxon>
        <taxon>Intramacronucleata</taxon>
        <taxon>Spirotrichea</taxon>
        <taxon>Hypotrichia</taxon>
        <taxon>Euplotida</taxon>
        <taxon>Euplotidae</taxon>
        <taxon>Moneuplotes</taxon>
    </lineage>
</organism>
<protein>
    <submittedName>
        <fullName evidence="3">Uncharacterized protein</fullName>
    </submittedName>
</protein>
<proteinExistence type="predicted"/>
<gene>
    <name evidence="3" type="ORF">ECRASSUSDP1_LOCUS14775</name>
</gene>
<reference evidence="3" key="1">
    <citation type="submission" date="2023-07" db="EMBL/GenBank/DDBJ databases">
        <authorList>
            <consortium name="AG Swart"/>
            <person name="Singh M."/>
            <person name="Singh A."/>
            <person name="Seah K."/>
            <person name="Emmerich C."/>
        </authorList>
    </citation>
    <scope>NUCLEOTIDE SEQUENCE</scope>
    <source>
        <strain evidence="3">DP1</strain>
    </source>
</reference>
<dbReference type="EMBL" id="CAMPGE010014779">
    <property type="protein sequence ID" value="CAI2373429.1"/>
    <property type="molecule type" value="Genomic_DNA"/>
</dbReference>
<keyword evidence="4" id="KW-1185">Reference proteome</keyword>
<feature type="coiled-coil region" evidence="1">
    <location>
        <begin position="177"/>
        <end position="239"/>
    </location>
</feature>
<comment type="caution">
    <text evidence="3">The sequence shown here is derived from an EMBL/GenBank/DDBJ whole genome shotgun (WGS) entry which is preliminary data.</text>
</comment>
<evidence type="ECO:0000256" key="2">
    <source>
        <dbReference type="SAM" id="MobiDB-lite"/>
    </source>
</evidence>
<dbReference type="Proteomes" id="UP001295684">
    <property type="component" value="Unassembled WGS sequence"/>
</dbReference>
<keyword evidence="1" id="KW-0175">Coiled coil</keyword>
<evidence type="ECO:0000313" key="4">
    <source>
        <dbReference type="Proteomes" id="UP001295684"/>
    </source>
</evidence>
<feature type="region of interest" description="Disordered" evidence="2">
    <location>
        <begin position="96"/>
        <end position="124"/>
    </location>
</feature>
<evidence type="ECO:0000313" key="3">
    <source>
        <dbReference type="EMBL" id="CAI2373429.1"/>
    </source>
</evidence>
<feature type="compositionally biased region" description="Polar residues" evidence="2">
    <location>
        <begin position="103"/>
        <end position="120"/>
    </location>
</feature>